<accession>A0A1V9Z7A8</accession>
<evidence type="ECO:0000313" key="2">
    <source>
        <dbReference type="Proteomes" id="UP000243579"/>
    </source>
</evidence>
<gene>
    <name evidence="1" type="ORF">ACHHYP_02107</name>
</gene>
<comment type="caution">
    <text evidence="1">The sequence shown here is derived from an EMBL/GenBank/DDBJ whole genome shotgun (WGS) entry which is preliminary data.</text>
</comment>
<proteinExistence type="predicted"/>
<dbReference type="PANTHER" id="PTHR33504:SF2">
    <property type="entry name" value="PROTEIN MFI"/>
    <property type="match status" value="1"/>
</dbReference>
<name>A0A1V9Z7A8_ACHHY</name>
<dbReference type="EMBL" id="JNBR01000392">
    <property type="protein sequence ID" value="OQR93885.1"/>
    <property type="molecule type" value="Genomic_DNA"/>
</dbReference>
<dbReference type="OrthoDB" id="10253073at2759"/>
<sequence length="179" mass="20538">MQVHTNSNLALAIIQYKWRMYYQKTLAIYEMTPRDKAAARIQGLWRGYTNKRIYRYYRDLVNFRNTGDPMLMLKAINPSEAHLLDAATNAQVRFRLGGAAFPPTIYYKIFTRGAVCDMNAFSPKDYTTAHQVGPRNINVHASTPGTLPSAFDLQKVGRCGADANHSRWKLVLWSESMWQ</sequence>
<dbReference type="PANTHER" id="PTHR33504">
    <property type="entry name" value="NADH DEHYDROGENASE (UBIQUINONE) 1 BETA SUBCOMPLEX, 4"/>
    <property type="match status" value="1"/>
</dbReference>
<organism evidence="1 2">
    <name type="scientific">Achlya hypogyna</name>
    <name type="common">Oomycete</name>
    <name type="synonym">Protoachlya hypogyna</name>
    <dbReference type="NCBI Taxonomy" id="1202772"/>
    <lineage>
        <taxon>Eukaryota</taxon>
        <taxon>Sar</taxon>
        <taxon>Stramenopiles</taxon>
        <taxon>Oomycota</taxon>
        <taxon>Saprolegniomycetes</taxon>
        <taxon>Saprolegniales</taxon>
        <taxon>Achlyaceae</taxon>
        <taxon>Achlya</taxon>
    </lineage>
</organism>
<evidence type="ECO:0000313" key="1">
    <source>
        <dbReference type="EMBL" id="OQR93885.1"/>
    </source>
</evidence>
<dbReference type="PROSITE" id="PS50096">
    <property type="entry name" value="IQ"/>
    <property type="match status" value="1"/>
</dbReference>
<protein>
    <submittedName>
        <fullName evidence="1">Uncharacterized protein</fullName>
    </submittedName>
</protein>
<keyword evidence="2" id="KW-1185">Reference proteome</keyword>
<dbReference type="AlphaFoldDB" id="A0A1V9Z7A8"/>
<reference evidence="1 2" key="1">
    <citation type="journal article" date="2014" name="Genome Biol. Evol.">
        <title>The secreted proteins of Achlya hypogyna and Thraustotheca clavata identify the ancestral oomycete secretome and reveal gene acquisitions by horizontal gene transfer.</title>
        <authorList>
            <person name="Misner I."/>
            <person name="Blouin N."/>
            <person name="Leonard G."/>
            <person name="Richards T.A."/>
            <person name="Lane C.E."/>
        </authorList>
    </citation>
    <scope>NUCLEOTIDE SEQUENCE [LARGE SCALE GENOMIC DNA]</scope>
    <source>
        <strain evidence="1 2">ATCC 48635</strain>
    </source>
</reference>
<dbReference type="Proteomes" id="UP000243579">
    <property type="component" value="Unassembled WGS sequence"/>
</dbReference>